<comment type="subunit">
    <text evidence="2">Monomer.</text>
</comment>
<dbReference type="InterPro" id="IPR013766">
    <property type="entry name" value="Thioredoxin_domain"/>
</dbReference>
<evidence type="ECO:0000256" key="2">
    <source>
        <dbReference type="ARBA" id="ARBA00011245"/>
    </source>
</evidence>
<evidence type="ECO:0000256" key="3">
    <source>
        <dbReference type="ARBA" id="ARBA00013017"/>
    </source>
</evidence>
<sequence>MNVGDTVDDFELPDQQGERQRLRGLLANGPVVLFFYPLAMSRGCTAQACHFRDLADEFRAVGAQAVGVSADPVERQEEFARRHQLGMMLLSDPDKTVAQRFGVQRGPSMLRGLLPDKLLPTKRHTFVIDTDLRVVEIIRSELNMDAHADRALETLRGRRSS</sequence>
<dbReference type="AlphaFoldDB" id="A0A329QP69"/>
<protein>
    <recommendedName>
        <fullName evidence="3">thioredoxin-dependent peroxiredoxin</fullName>
        <ecNumber evidence="3">1.11.1.24</ecNumber>
    </recommendedName>
    <alternativeName>
        <fullName evidence="11">Bacterioferritin comigratory protein</fullName>
    </alternativeName>
    <alternativeName>
        <fullName evidence="9">Thioredoxin peroxidase</fullName>
    </alternativeName>
</protein>
<evidence type="ECO:0000256" key="12">
    <source>
        <dbReference type="ARBA" id="ARBA00049091"/>
    </source>
</evidence>
<evidence type="ECO:0000256" key="5">
    <source>
        <dbReference type="ARBA" id="ARBA00022862"/>
    </source>
</evidence>
<dbReference type="GO" id="GO:0034599">
    <property type="term" value="P:cellular response to oxidative stress"/>
    <property type="evidence" value="ECO:0007669"/>
    <property type="project" value="TreeGrafter"/>
</dbReference>
<dbReference type="Gene3D" id="3.40.30.10">
    <property type="entry name" value="Glutaredoxin"/>
    <property type="match status" value="1"/>
</dbReference>
<dbReference type="GO" id="GO:0045454">
    <property type="term" value="P:cell redox homeostasis"/>
    <property type="evidence" value="ECO:0007669"/>
    <property type="project" value="TreeGrafter"/>
</dbReference>
<organism evidence="14 15">
    <name type="scientific">Phytoactinopolyspora halophila</name>
    <dbReference type="NCBI Taxonomy" id="1981511"/>
    <lineage>
        <taxon>Bacteria</taxon>
        <taxon>Bacillati</taxon>
        <taxon>Actinomycetota</taxon>
        <taxon>Actinomycetes</taxon>
        <taxon>Jiangellales</taxon>
        <taxon>Jiangellaceae</taxon>
        <taxon>Phytoactinopolyspora</taxon>
    </lineage>
</organism>
<evidence type="ECO:0000313" key="14">
    <source>
        <dbReference type="EMBL" id="RAW14164.1"/>
    </source>
</evidence>
<dbReference type="GO" id="GO:0005737">
    <property type="term" value="C:cytoplasm"/>
    <property type="evidence" value="ECO:0007669"/>
    <property type="project" value="TreeGrafter"/>
</dbReference>
<keyword evidence="6" id="KW-0560">Oxidoreductase</keyword>
<dbReference type="Proteomes" id="UP000250462">
    <property type="component" value="Unassembled WGS sequence"/>
</dbReference>
<feature type="domain" description="Thioredoxin" evidence="13">
    <location>
        <begin position="1"/>
        <end position="157"/>
    </location>
</feature>
<dbReference type="InterPro" id="IPR000866">
    <property type="entry name" value="AhpC/TSA"/>
</dbReference>
<gene>
    <name evidence="14" type="ORF">DPM12_10905</name>
</gene>
<dbReference type="EMBL" id="QMIG01000009">
    <property type="protein sequence ID" value="RAW14164.1"/>
    <property type="molecule type" value="Genomic_DNA"/>
</dbReference>
<evidence type="ECO:0000256" key="7">
    <source>
        <dbReference type="ARBA" id="ARBA00023157"/>
    </source>
</evidence>
<dbReference type="FunFam" id="3.40.30.10:FF:000267">
    <property type="entry name" value="Peroxidoxin bcpB"/>
    <property type="match status" value="1"/>
</dbReference>
<evidence type="ECO:0000256" key="11">
    <source>
        <dbReference type="ARBA" id="ARBA00041373"/>
    </source>
</evidence>
<keyword evidence="15" id="KW-1185">Reference proteome</keyword>
<evidence type="ECO:0000256" key="8">
    <source>
        <dbReference type="ARBA" id="ARBA00023284"/>
    </source>
</evidence>
<keyword evidence="4" id="KW-0575">Peroxidase</keyword>
<proteinExistence type="inferred from homology"/>
<dbReference type="CDD" id="cd03017">
    <property type="entry name" value="PRX_BCP"/>
    <property type="match status" value="1"/>
</dbReference>
<comment type="similarity">
    <text evidence="10">Belongs to the peroxiredoxin family. BCP/PrxQ subfamily.</text>
</comment>
<name>A0A329QP69_9ACTN</name>
<keyword evidence="8" id="KW-0676">Redox-active center</keyword>
<dbReference type="PANTHER" id="PTHR42801:SF8">
    <property type="entry name" value="PEROXIREDOXIN RV1608C-RELATED"/>
    <property type="match status" value="1"/>
</dbReference>
<dbReference type="PANTHER" id="PTHR42801">
    <property type="entry name" value="THIOREDOXIN-DEPENDENT PEROXIDE REDUCTASE"/>
    <property type="match status" value="1"/>
</dbReference>
<keyword evidence="5" id="KW-0049">Antioxidant</keyword>
<evidence type="ECO:0000256" key="10">
    <source>
        <dbReference type="ARBA" id="ARBA00038489"/>
    </source>
</evidence>
<keyword evidence="7" id="KW-1015">Disulfide bond</keyword>
<comment type="catalytic activity">
    <reaction evidence="12">
        <text>a hydroperoxide + [thioredoxin]-dithiol = an alcohol + [thioredoxin]-disulfide + H2O</text>
        <dbReference type="Rhea" id="RHEA:62620"/>
        <dbReference type="Rhea" id="RHEA-COMP:10698"/>
        <dbReference type="Rhea" id="RHEA-COMP:10700"/>
        <dbReference type="ChEBI" id="CHEBI:15377"/>
        <dbReference type="ChEBI" id="CHEBI:29950"/>
        <dbReference type="ChEBI" id="CHEBI:30879"/>
        <dbReference type="ChEBI" id="CHEBI:35924"/>
        <dbReference type="ChEBI" id="CHEBI:50058"/>
        <dbReference type="EC" id="1.11.1.24"/>
    </reaction>
</comment>
<evidence type="ECO:0000256" key="4">
    <source>
        <dbReference type="ARBA" id="ARBA00022559"/>
    </source>
</evidence>
<dbReference type="InterPro" id="IPR036249">
    <property type="entry name" value="Thioredoxin-like_sf"/>
</dbReference>
<dbReference type="InterPro" id="IPR050924">
    <property type="entry name" value="Peroxiredoxin_BCP/PrxQ"/>
</dbReference>
<dbReference type="GO" id="GO:0008379">
    <property type="term" value="F:thioredoxin peroxidase activity"/>
    <property type="evidence" value="ECO:0007669"/>
    <property type="project" value="TreeGrafter"/>
</dbReference>
<dbReference type="RefSeq" id="WP_112258357.1">
    <property type="nucleotide sequence ID" value="NZ_QMIG01000009.1"/>
</dbReference>
<dbReference type="EC" id="1.11.1.24" evidence="3"/>
<accession>A0A329QP69</accession>
<evidence type="ECO:0000256" key="9">
    <source>
        <dbReference type="ARBA" id="ARBA00032824"/>
    </source>
</evidence>
<evidence type="ECO:0000256" key="1">
    <source>
        <dbReference type="ARBA" id="ARBA00003330"/>
    </source>
</evidence>
<evidence type="ECO:0000256" key="6">
    <source>
        <dbReference type="ARBA" id="ARBA00023002"/>
    </source>
</evidence>
<comment type="caution">
    <text evidence="14">The sequence shown here is derived from an EMBL/GenBank/DDBJ whole genome shotgun (WGS) entry which is preliminary data.</text>
</comment>
<dbReference type="PROSITE" id="PS51352">
    <property type="entry name" value="THIOREDOXIN_2"/>
    <property type="match status" value="1"/>
</dbReference>
<comment type="function">
    <text evidence="1">Thiol-specific peroxidase that catalyzes the reduction of hydrogen peroxide and organic hydroperoxides to water and alcohols, respectively. Plays a role in cell protection against oxidative stress by detoxifying peroxides and as sensor of hydrogen peroxide-mediated signaling events.</text>
</comment>
<evidence type="ECO:0000259" key="13">
    <source>
        <dbReference type="PROSITE" id="PS51352"/>
    </source>
</evidence>
<evidence type="ECO:0000313" key="15">
    <source>
        <dbReference type="Proteomes" id="UP000250462"/>
    </source>
</evidence>
<reference evidence="14 15" key="1">
    <citation type="submission" date="2018-06" db="EMBL/GenBank/DDBJ databases">
        <title>Phytoactinopolyspora halophila sp. nov., a novel halophilic actinomycete isolated from a saline soil in China.</title>
        <authorList>
            <person name="Tang S.-K."/>
        </authorList>
    </citation>
    <scope>NUCLEOTIDE SEQUENCE [LARGE SCALE GENOMIC DNA]</scope>
    <source>
        <strain evidence="14 15">YIM 96934</strain>
    </source>
</reference>
<dbReference type="Pfam" id="PF00578">
    <property type="entry name" value="AhpC-TSA"/>
    <property type="match status" value="1"/>
</dbReference>
<dbReference type="OrthoDB" id="9812811at2"/>
<dbReference type="SUPFAM" id="SSF52833">
    <property type="entry name" value="Thioredoxin-like"/>
    <property type="match status" value="1"/>
</dbReference>